<comment type="subcellular location">
    <subcellularLocation>
        <location evidence="1">Cell membrane</location>
        <topology evidence="1">Multi-pass membrane protein</topology>
    </subcellularLocation>
</comment>
<evidence type="ECO:0000256" key="3">
    <source>
        <dbReference type="ARBA" id="ARBA00022475"/>
    </source>
</evidence>
<keyword evidence="9" id="KW-1185">Reference proteome</keyword>
<dbReference type="InterPro" id="IPR032808">
    <property type="entry name" value="DoxX"/>
</dbReference>
<evidence type="ECO:0000256" key="5">
    <source>
        <dbReference type="ARBA" id="ARBA00022989"/>
    </source>
</evidence>
<name>Q21M15_SACD2</name>
<accession>Q21M15</accession>
<evidence type="ECO:0000313" key="8">
    <source>
        <dbReference type="EMBL" id="ABD80264.1"/>
    </source>
</evidence>
<evidence type="ECO:0000256" key="7">
    <source>
        <dbReference type="SAM" id="Phobius"/>
    </source>
</evidence>
<keyword evidence="5 7" id="KW-1133">Transmembrane helix</keyword>
<dbReference type="OrthoDB" id="121744at2"/>
<feature type="transmembrane region" description="Helical" evidence="7">
    <location>
        <begin position="21"/>
        <end position="40"/>
    </location>
</feature>
<evidence type="ECO:0000256" key="1">
    <source>
        <dbReference type="ARBA" id="ARBA00004651"/>
    </source>
</evidence>
<dbReference type="KEGG" id="sde:Sde_1002"/>
<keyword evidence="6 7" id="KW-0472">Membrane</keyword>
<keyword evidence="3" id="KW-1003">Cell membrane</keyword>
<comment type="similarity">
    <text evidence="2">Belongs to the DoxX family.</text>
</comment>
<dbReference type="STRING" id="203122.Sde_1002"/>
<dbReference type="AlphaFoldDB" id="Q21M15"/>
<dbReference type="Proteomes" id="UP000001947">
    <property type="component" value="Chromosome"/>
</dbReference>
<dbReference type="GeneID" id="98612686"/>
<dbReference type="PANTHER" id="PTHR33452:SF1">
    <property type="entry name" value="INNER MEMBRANE PROTEIN YPHA-RELATED"/>
    <property type="match status" value="1"/>
</dbReference>
<evidence type="ECO:0000313" key="9">
    <source>
        <dbReference type="Proteomes" id="UP000001947"/>
    </source>
</evidence>
<protein>
    <submittedName>
        <fullName evidence="8">DoxX</fullName>
    </submittedName>
</protein>
<dbReference type="RefSeq" id="WP_011467484.1">
    <property type="nucleotide sequence ID" value="NC_007912.1"/>
</dbReference>
<evidence type="ECO:0000256" key="4">
    <source>
        <dbReference type="ARBA" id="ARBA00022692"/>
    </source>
</evidence>
<dbReference type="EMBL" id="CP000282">
    <property type="protein sequence ID" value="ABD80264.1"/>
    <property type="molecule type" value="Genomic_DNA"/>
</dbReference>
<gene>
    <name evidence="8" type="ordered locus">Sde_1002</name>
</gene>
<feature type="transmembrane region" description="Helical" evidence="7">
    <location>
        <begin position="106"/>
        <end position="123"/>
    </location>
</feature>
<keyword evidence="4 7" id="KW-0812">Transmembrane</keyword>
<organism evidence="8 9">
    <name type="scientific">Saccharophagus degradans (strain 2-40 / ATCC 43961 / DSM 17024)</name>
    <dbReference type="NCBI Taxonomy" id="203122"/>
    <lineage>
        <taxon>Bacteria</taxon>
        <taxon>Pseudomonadati</taxon>
        <taxon>Pseudomonadota</taxon>
        <taxon>Gammaproteobacteria</taxon>
        <taxon>Cellvibrionales</taxon>
        <taxon>Cellvibrionaceae</taxon>
        <taxon>Saccharophagus</taxon>
    </lineage>
</organism>
<proteinExistence type="inferred from homology"/>
<reference evidence="8 9" key="1">
    <citation type="journal article" date="2008" name="PLoS Genet.">
        <title>Complete genome sequence of the complex carbohydrate-degrading marine bacterium, Saccharophagus degradans strain 2-40 T.</title>
        <authorList>
            <person name="Weiner R.M."/>
            <person name="Taylor L.E.II."/>
            <person name="Henrissat B."/>
            <person name="Hauser L."/>
            <person name="Land M."/>
            <person name="Coutinho P.M."/>
            <person name="Rancurel C."/>
            <person name="Saunders E.H."/>
            <person name="Longmire A.G."/>
            <person name="Zhang H."/>
            <person name="Bayer E.A."/>
            <person name="Gilbert H.J."/>
            <person name="Larimer F."/>
            <person name="Zhulin I.B."/>
            <person name="Ekborg N.A."/>
            <person name="Lamed R."/>
            <person name="Richardson P.M."/>
            <person name="Borovok I."/>
            <person name="Hutcheson S."/>
        </authorList>
    </citation>
    <scope>NUCLEOTIDE SEQUENCE [LARGE SCALE GENOMIC DNA]</scope>
    <source>
        <strain evidence="9">2-40 / ATCC 43961 / DSM 17024</strain>
    </source>
</reference>
<evidence type="ECO:0000256" key="2">
    <source>
        <dbReference type="ARBA" id="ARBA00006679"/>
    </source>
</evidence>
<dbReference type="Pfam" id="PF07681">
    <property type="entry name" value="DoxX"/>
    <property type="match status" value="1"/>
</dbReference>
<evidence type="ECO:0000256" key="6">
    <source>
        <dbReference type="ARBA" id="ARBA00023136"/>
    </source>
</evidence>
<dbReference type="HOGENOM" id="CLU_058421_4_1_6"/>
<feature type="transmembrane region" description="Helical" evidence="7">
    <location>
        <begin position="80"/>
        <end position="101"/>
    </location>
</feature>
<dbReference type="GO" id="GO:0005886">
    <property type="term" value="C:plasma membrane"/>
    <property type="evidence" value="ECO:0007669"/>
    <property type="project" value="UniProtKB-SubCell"/>
</dbReference>
<sequence>MKNIVISVDRFAKKLADIIPAWATNLTLRAGIFFVFWNSVQTKLGGGSYFGQKLEFWRVTESTKMLFEYEYALPIIPAEIAAYMATLGEFFLGLGILFGFFTRLSAFGLLIMTLVIQVFVYPGSWSVHLLWAGALIYLLKDGGGLVSIDRLLHR</sequence>
<dbReference type="InterPro" id="IPR051907">
    <property type="entry name" value="DoxX-like_oxidoreductase"/>
</dbReference>
<dbReference type="PANTHER" id="PTHR33452">
    <property type="entry name" value="OXIDOREDUCTASE CATD-RELATED"/>
    <property type="match status" value="1"/>
</dbReference>
<dbReference type="eggNOG" id="COG2259">
    <property type="taxonomic scope" value="Bacteria"/>
</dbReference>